<accession>A0A655FL71</accession>
<dbReference type="Proteomes" id="UP000039217">
    <property type="component" value="Unassembled WGS sequence"/>
</dbReference>
<dbReference type="InterPro" id="IPR008984">
    <property type="entry name" value="SMAD_FHA_dom_sf"/>
</dbReference>
<protein>
    <submittedName>
        <fullName evidence="1">Transcriptional regulatory protein EmbR2</fullName>
    </submittedName>
</protein>
<proteinExistence type="predicted"/>
<name>A0A655FL71_MYCTX</name>
<dbReference type="PROSITE" id="PS50006">
    <property type="entry name" value="FHA_DOMAIN"/>
    <property type="match status" value="1"/>
</dbReference>
<dbReference type="SUPFAM" id="SSF49879">
    <property type="entry name" value="SMAD/FHA domain"/>
    <property type="match status" value="1"/>
</dbReference>
<gene>
    <name evidence="1" type="primary">embR2</name>
    <name evidence="1" type="ORF">ERS007661_03178</name>
</gene>
<reference evidence="1 2" key="1">
    <citation type="submission" date="2015-03" db="EMBL/GenBank/DDBJ databases">
        <authorList>
            <consortium name="Pathogen Informatics"/>
        </authorList>
    </citation>
    <scope>NUCLEOTIDE SEQUENCE [LARGE SCALE GENOMIC DNA]</scope>
    <source>
        <strain evidence="1 2">D00501624</strain>
    </source>
</reference>
<organism evidence="1 2">
    <name type="scientific">Mycobacterium tuberculosis</name>
    <dbReference type="NCBI Taxonomy" id="1773"/>
    <lineage>
        <taxon>Bacteria</taxon>
        <taxon>Bacillati</taxon>
        <taxon>Actinomycetota</taxon>
        <taxon>Actinomycetes</taxon>
        <taxon>Mycobacteriales</taxon>
        <taxon>Mycobacteriaceae</taxon>
        <taxon>Mycobacterium</taxon>
        <taxon>Mycobacterium tuberculosis complex</taxon>
    </lineage>
</organism>
<evidence type="ECO:0000313" key="1">
    <source>
        <dbReference type="EMBL" id="CNV84938.1"/>
    </source>
</evidence>
<dbReference type="CDD" id="cd00060">
    <property type="entry name" value="FHA"/>
    <property type="match status" value="1"/>
</dbReference>
<dbReference type="EMBL" id="CQQC01001326">
    <property type="protein sequence ID" value="CNV84938.1"/>
    <property type="molecule type" value="Genomic_DNA"/>
</dbReference>
<sequence>MVLPDGKVSPYHAVIVNTGESFMITDLRSVNGVYVRGRRIATTATLNDGDHIRIGDHELTFEVIPHESGR</sequence>
<dbReference type="Gene3D" id="2.60.200.20">
    <property type="match status" value="1"/>
</dbReference>
<dbReference type="InterPro" id="IPR000253">
    <property type="entry name" value="FHA_dom"/>
</dbReference>
<evidence type="ECO:0000313" key="2">
    <source>
        <dbReference type="Proteomes" id="UP000039217"/>
    </source>
</evidence>
<dbReference type="AlphaFoldDB" id="A0A655FL71"/>
<dbReference type="Pfam" id="PF00498">
    <property type="entry name" value="FHA"/>
    <property type="match status" value="1"/>
</dbReference>